<dbReference type="AlphaFoldDB" id="B4NSS4"/>
<evidence type="ECO:0000313" key="1">
    <source>
        <dbReference type="EMBL" id="EDX15256.1"/>
    </source>
</evidence>
<gene>
    <name evidence="1" type="primary">Dsim\GD17682</name>
    <name evidence="1" type="ORF">Dsim_GD17682</name>
</gene>
<reference evidence="1 2" key="1">
    <citation type="journal article" date="2007" name="Nature">
        <title>Evolution of genes and genomes on the Drosophila phylogeny.</title>
        <authorList>
            <consortium name="Drosophila 12 Genomes Consortium"/>
            <person name="Clark A.G."/>
            <person name="Eisen M.B."/>
            <person name="Smith D.R."/>
            <person name="Bergman C.M."/>
            <person name="Oliver B."/>
            <person name="Markow T.A."/>
            <person name="Kaufman T.C."/>
            <person name="Kellis M."/>
            <person name="Gelbart W."/>
            <person name="Iyer V.N."/>
            <person name="Pollard D.A."/>
            <person name="Sackton T.B."/>
            <person name="Larracuente A.M."/>
            <person name="Singh N.D."/>
            <person name="Abad J.P."/>
            <person name="Abt D.N."/>
            <person name="Adryan B."/>
            <person name="Aguade M."/>
            <person name="Akashi H."/>
            <person name="Anderson W.W."/>
            <person name="Aquadro C.F."/>
            <person name="Ardell D.H."/>
            <person name="Arguello R."/>
            <person name="Artieri C.G."/>
            <person name="Barbash D.A."/>
            <person name="Barker D."/>
            <person name="Barsanti P."/>
            <person name="Batterham P."/>
            <person name="Batzoglou S."/>
            <person name="Begun D."/>
            <person name="Bhutkar A."/>
            <person name="Blanco E."/>
            <person name="Bosak S.A."/>
            <person name="Bradley R.K."/>
            <person name="Brand A.D."/>
            <person name="Brent M.R."/>
            <person name="Brooks A.N."/>
            <person name="Brown R.H."/>
            <person name="Butlin R.K."/>
            <person name="Caggese C."/>
            <person name="Calvi B.R."/>
            <person name="Bernardo de Carvalho A."/>
            <person name="Caspi A."/>
            <person name="Castrezana S."/>
            <person name="Celniker S.E."/>
            <person name="Chang J.L."/>
            <person name="Chapple C."/>
            <person name="Chatterji S."/>
            <person name="Chinwalla A."/>
            <person name="Civetta A."/>
            <person name="Clifton S.W."/>
            <person name="Comeron J.M."/>
            <person name="Costello J.C."/>
            <person name="Coyne J.A."/>
            <person name="Daub J."/>
            <person name="David R.G."/>
            <person name="Delcher A.L."/>
            <person name="Delehaunty K."/>
            <person name="Do C.B."/>
            <person name="Ebling H."/>
            <person name="Edwards K."/>
            <person name="Eickbush T."/>
            <person name="Evans J.D."/>
            <person name="Filipski A."/>
            <person name="Findeiss S."/>
            <person name="Freyhult E."/>
            <person name="Fulton L."/>
            <person name="Fulton R."/>
            <person name="Garcia A.C."/>
            <person name="Gardiner A."/>
            <person name="Garfield D.A."/>
            <person name="Garvin B.E."/>
            <person name="Gibson G."/>
            <person name="Gilbert D."/>
            <person name="Gnerre S."/>
            <person name="Godfrey J."/>
            <person name="Good R."/>
            <person name="Gotea V."/>
            <person name="Gravely B."/>
            <person name="Greenberg A.J."/>
            <person name="Griffiths-Jones S."/>
            <person name="Gross S."/>
            <person name="Guigo R."/>
            <person name="Gustafson E.A."/>
            <person name="Haerty W."/>
            <person name="Hahn M.W."/>
            <person name="Halligan D.L."/>
            <person name="Halpern A.L."/>
            <person name="Halter G.M."/>
            <person name="Han M.V."/>
            <person name="Heger A."/>
            <person name="Hillier L."/>
            <person name="Hinrichs A.S."/>
            <person name="Holmes I."/>
            <person name="Hoskins R.A."/>
            <person name="Hubisz M.J."/>
            <person name="Hultmark D."/>
            <person name="Huntley M.A."/>
            <person name="Jaffe D.B."/>
            <person name="Jagadeeshan S."/>
            <person name="Jeck W.R."/>
            <person name="Johnson J."/>
            <person name="Jones C.D."/>
            <person name="Jordan W.C."/>
            <person name="Karpen G.H."/>
            <person name="Kataoka E."/>
            <person name="Keightley P.D."/>
            <person name="Kheradpour P."/>
            <person name="Kirkness E.F."/>
            <person name="Koerich L.B."/>
            <person name="Kristiansen K."/>
            <person name="Kudrna D."/>
            <person name="Kulathinal R.J."/>
            <person name="Kumar S."/>
            <person name="Kwok R."/>
            <person name="Lander E."/>
            <person name="Langley C.H."/>
            <person name="Lapoint R."/>
            <person name="Lazzaro B.P."/>
            <person name="Lee S.J."/>
            <person name="Levesque L."/>
            <person name="Li R."/>
            <person name="Lin C.F."/>
            <person name="Lin M.F."/>
            <person name="Lindblad-Toh K."/>
            <person name="Llopart A."/>
            <person name="Long M."/>
            <person name="Low L."/>
            <person name="Lozovsky E."/>
            <person name="Lu J."/>
            <person name="Luo M."/>
            <person name="Machado C.A."/>
            <person name="Makalowski W."/>
            <person name="Marzo M."/>
            <person name="Matsuda M."/>
            <person name="Matzkin L."/>
            <person name="McAllister B."/>
            <person name="McBride C.S."/>
            <person name="McKernan B."/>
            <person name="McKernan K."/>
            <person name="Mendez-Lago M."/>
            <person name="Minx P."/>
            <person name="Mollenhauer M.U."/>
            <person name="Montooth K."/>
            <person name="Mount S.M."/>
            <person name="Mu X."/>
            <person name="Myers E."/>
            <person name="Negre B."/>
            <person name="Newfeld S."/>
            <person name="Nielsen R."/>
            <person name="Noor M.A."/>
            <person name="O'Grady P."/>
            <person name="Pachter L."/>
            <person name="Papaceit M."/>
            <person name="Parisi M.J."/>
            <person name="Parisi M."/>
            <person name="Parts L."/>
            <person name="Pedersen J.S."/>
            <person name="Pesole G."/>
            <person name="Phillippy A.M."/>
            <person name="Ponting C.P."/>
            <person name="Pop M."/>
            <person name="Porcelli D."/>
            <person name="Powell J.R."/>
            <person name="Prohaska S."/>
            <person name="Pruitt K."/>
            <person name="Puig M."/>
            <person name="Quesneville H."/>
            <person name="Ram K.R."/>
            <person name="Rand D."/>
            <person name="Rasmussen M.D."/>
            <person name="Reed L.K."/>
            <person name="Reenan R."/>
            <person name="Reily A."/>
            <person name="Remington K.A."/>
            <person name="Rieger T.T."/>
            <person name="Ritchie M.G."/>
            <person name="Robin C."/>
            <person name="Rogers Y.H."/>
            <person name="Rohde C."/>
            <person name="Rozas J."/>
            <person name="Rubenfield M.J."/>
            <person name="Ruiz A."/>
            <person name="Russo S."/>
            <person name="Salzberg S.L."/>
            <person name="Sanchez-Gracia A."/>
            <person name="Saranga D.J."/>
            <person name="Sato H."/>
            <person name="Schaeffer S.W."/>
            <person name="Schatz M.C."/>
            <person name="Schlenke T."/>
            <person name="Schwartz R."/>
            <person name="Segarra C."/>
            <person name="Singh R.S."/>
            <person name="Sirot L."/>
            <person name="Sirota M."/>
            <person name="Sisneros N.B."/>
            <person name="Smith C.D."/>
            <person name="Smith T.F."/>
            <person name="Spieth J."/>
            <person name="Stage D.E."/>
            <person name="Stark A."/>
            <person name="Stephan W."/>
            <person name="Strausberg R.L."/>
            <person name="Strempel S."/>
            <person name="Sturgill D."/>
            <person name="Sutton G."/>
            <person name="Sutton G.G."/>
            <person name="Tao W."/>
            <person name="Teichmann S."/>
            <person name="Tobari Y.N."/>
            <person name="Tomimura Y."/>
            <person name="Tsolas J.M."/>
            <person name="Valente V.L."/>
            <person name="Venter E."/>
            <person name="Venter J.C."/>
            <person name="Vicario S."/>
            <person name="Vieira F.G."/>
            <person name="Vilella A.J."/>
            <person name="Villasante A."/>
            <person name="Walenz B."/>
            <person name="Wang J."/>
            <person name="Wasserman M."/>
            <person name="Watts T."/>
            <person name="Wilson D."/>
            <person name="Wilson R.K."/>
            <person name="Wing R.A."/>
            <person name="Wolfner M.F."/>
            <person name="Wong A."/>
            <person name="Wong G.K."/>
            <person name="Wu C.I."/>
            <person name="Wu G."/>
            <person name="Yamamoto D."/>
            <person name="Yang H.P."/>
            <person name="Yang S.P."/>
            <person name="Yorke J.A."/>
            <person name="Yoshida K."/>
            <person name="Zdobnov E."/>
            <person name="Zhang P."/>
            <person name="Zhang Y."/>
            <person name="Zimin A.V."/>
            <person name="Baldwin J."/>
            <person name="Abdouelleil A."/>
            <person name="Abdulkadir J."/>
            <person name="Abebe A."/>
            <person name="Abera B."/>
            <person name="Abreu J."/>
            <person name="Acer S.C."/>
            <person name="Aftuck L."/>
            <person name="Alexander A."/>
            <person name="An P."/>
            <person name="Anderson E."/>
            <person name="Anderson S."/>
            <person name="Arachi H."/>
            <person name="Azer M."/>
            <person name="Bachantsang P."/>
            <person name="Barry A."/>
            <person name="Bayul T."/>
            <person name="Berlin A."/>
            <person name="Bessette D."/>
            <person name="Bloom T."/>
            <person name="Blye J."/>
            <person name="Boguslavskiy L."/>
            <person name="Bonnet C."/>
            <person name="Boukhgalter B."/>
            <person name="Bourzgui I."/>
            <person name="Brown A."/>
            <person name="Cahill P."/>
            <person name="Channer S."/>
            <person name="Cheshatsang Y."/>
            <person name="Chuda L."/>
            <person name="Citroen M."/>
            <person name="Collymore A."/>
            <person name="Cooke P."/>
            <person name="Costello M."/>
            <person name="D'Aco K."/>
            <person name="Daza R."/>
            <person name="De Haan G."/>
            <person name="DeGray S."/>
            <person name="DeMaso C."/>
            <person name="Dhargay N."/>
            <person name="Dooley K."/>
            <person name="Dooley E."/>
            <person name="Doricent M."/>
            <person name="Dorje P."/>
            <person name="Dorjee K."/>
            <person name="Dupes A."/>
            <person name="Elong R."/>
            <person name="Falk J."/>
            <person name="Farina A."/>
            <person name="Faro S."/>
            <person name="Ferguson D."/>
            <person name="Fisher S."/>
            <person name="Foley C.D."/>
            <person name="Franke A."/>
            <person name="Friedrich D."/>
            <person name="Gadbois L."/>
            <person name="Gearin G."/>
            <person name="Gearin C.R."/>
            <person name="Giannoukos G."/>
            <person name="Goode T."/>
            <person name="Graham J."/>
            <person name="Grandbois E."/>
            <person name="Grewal S."/>
            <person name="Gyaltsen K."/>
            <person name="Hafez N."/>
            <person name="Hagos B."/>
            <person name="Hall J."/>
            <person name="Henson C."/>
            <person name="Hollinger A."/>
            <person name="Honan T."/>
            <person name="Huard M.D."/>
            <person name="Hughes L."/>
            <person name="Hurhula B."/>
            <person name="Husby M.E."/>
            <person name="Kamat A."/>
            <person name="Kanga B."/>
            <person name="Kashin S."/>
            <person name="Khazanovich D."/>
            <person name="Kisner P."/>
            <person name="Lance K."/>
            <person name="Lara M."/>
            <person name="Lee W."/>
            <person name="Lennon N."/>
            <person name="Letendre F."/>
            <person name="LeVine R."/>
            <person name="Lipovsky A."/>
            <person name="Liu X."/>
            <person name="Liu J."/>
            <person name="Liu S."/>
            <person name="Lokyitsang T."/>
            <person name="Lokyitsang Y."/>
            <person name="Lubonja R."/>
            <person name="Lui A."/>
            <person name="MacDonald P."/>
            <person name="Magnisalis V."/>
            <person name="Maru K."/>
            <person name="Matthews C."/>
            <person name="McCusker W."/>
            <person name="McDonough S."/>
            <person name="Mehta T."/>
            <person name="Meldrim J."/>
            <person name="Meneus L."/>
            <person name="Mihai O."/>
            <person name="Mihalev A."/>
            <person name="Mihova T."/>
            <person name="Mittelman R."/>
            <person name="Mlenga V."/>
            <person name="Montmayeur A."/>
            <person name="Mulrain L."/>
            <person name="Navidi A."/>
            <person name="Naylor J."/>
            <person name="Negash T."/>
            <person name="Nguyen T."/>
            <person name="Nguyen N."/>
            <person name="Nicol R."/>
            <person name="Norbu C."/>
            <person name="Norbu N."/>
            <person name="Novod N."/>
            <person name="O'Neill B."/>
            <person name="Osman S."/>
            <person name="Markiewicz E."/>
            <person name="Oyono O.L."/>
            <person name="Patti C."/>
            <person name="Phunkhang P."/>
            <person name="Pierre F."/>
            <person name="Priest M."/>
            <person name="Raghuraman S."/>
            <person name="Rege F."/>
            <person name="Reyes R."/>
            <person name="Rise C."/>
            <person name="Rogov P."/>
            <person name="Ross K."/>
            <person name="Ryan E."/>
            <person name="Settipalli S."/>
            <person name="Shea T."/>
            <person name="Sherpa N."/>
            <person name="Shi L."/>
            <person name="Shih D."/>
            <person name="Sparrow T."/>
            <person name="Spaulding J."/>
            <person name="Stalker J."/>
            <person name="Stange-Thomann N."/>
            <person name="Stavropoulos S."/>
            <person name="Stone C."/>
            <person name="Strader C."/>
            <person name="Tesfaye S."/>
            <person name="Thomson T."/>
            <person name="Thoulutsang Y."/>
            <person name="Thoulutsang D."/>
            <person name="Topham K."/>
            <person name="Topping I."/>
            <person name="Tsamla T."/>
            <person name="Vassiliev H."/>
            <person name="Vo A."/>
            <person name="Wangchuk T."/>
            <person name="Wangdi T."/>
            <person name="Weiand M."/>
            <person name="Wilkinson J."/>
            <person name="Wilson A."/>
            <person name="Yadav S."/>
            <person name="Young G."/>
            <person name="Yu Q."/>
            <person name="Zembek L."/>
            <person name="Zhong D."/>
            <person name="Zimmer A."/>
            <person name="Zwirko Z."/>
            <person name="Jaffe D.B."/>
            <person name="Alvarez P."/>
            <person name="Brockman W."/>
            <person name="Butler J."/>
            <person name="Chin C."/>
            <person name="Gnerre S."/>
            <person name="Grabherr M."/>
            <person name="Kleber M."/>
            <person name="Mauceli E."/>
            <person name="MacCallum I."/>
        </authorList>
    </citation>
    <scope>NUCLEOTIDE SEQUENCE [LARGE SCALE GENOMIC DNA]</scope>
    <source>
        <strain evidence="2">white501</strain>
    </source>
</reference>
<keyword evidence="2" id="KW-1185">Reference proteome</keyword>
<protein>
    <submittedName>
        <fullName evidence="1">GD17682</fullName>
    </submittedName>
</protein>
<name>B4NSS4_DROSI</name>
<sequence>MLENASPNASTNYLLWKLTNNLKRQVIPKAPIRNPAGGWCGSSQEKANIFESSSNGMREMASYTKQQAYLQRSKPKREFGTRMEGNERNMSLETTGGRPITTFRGRHCKTTPVAANNINIAAAGIEAGKGH</sequence>
<proteinExistence type="predicted"/>
<dbReference type="EMBL" id="CH982438">
    <property type="protein sequence ID" value="EDX15256.1"/>
    <property type="molecule type" value="Genomic_DNA"/>
</dbReference>
<evidence type="ECO:0000313" key="2">
    <source>
        <dbReference type="Proteomes" id="UP000000304"/>
    </source>
</evidence>
<dbReference type="HOGENOM" id="CLU_1929794_0_0_1"/>
<dbReference type="Proteomes" id="UP000000304">
    <property type="component" value="Unassembled WGS sequence"/>
</dbReference>
<organism evidence="1 2">
    <name type="scientific">Drosophila simulans</name>
    <name type="common">Fruit fly</name>
    <dbReference type="NCBI Taxonomy" id="7240"/>
    <lineage>
        <taxon>Eukaryota</taxon>
        <taxon>Metazoa</taxon>
        <taxon>Ecdysozoa</taxon>
        <taxon>Arthropoda</taxon>
        <taxon>Hexapoda</taxon>
        <taxon>Insecta</taxon>
        <taxon>Pterygota</taxon>
        <taxon>Neoptera</taxon>
        <taxon>Endopterygota</taxon>
        <taxon>Diptera</taxon>
        <taxon>Brachycera</taxon>
        <taxon>Muscomorpha</taxon>
        <taxon>Ephydroidea</taxon>
        <taxon>Drosophilidae</taxon>
        <taxon>Drosophila</taxon>
        <taxon>Sophophora</taxon>
    </lineage>
</organism>
<accession>B4NSS4</accession>